<dbReference type="Pfam" id="PF00275">
    <property type="entry name" value="EPSP_synthase"/>
    <property type="match status" value="1"/>
</dbReference>
<dbReference type="InterPro" id="IPR013792">
    <property type="entry name" value="RNA3'P_cycl/enolpyr_Trfase_a/b"/>
</dbReference>
<evidence type="ECO:0000256" key="9">
    <source>
        <dbReference type="ARBA" id="ARBA00023316"/>
    </source>
</evidence>
<dbReference type="GO" id="GO:0005737">
    <property type="term" value="C:cytoplasm"/>
    <property type="evidence" value="ECO:0007669"/>
    <property type="project" value="UniProtKB-SubCell"/>
</dbReference>
<keyword evidence="4 12" id="KW-0132">Cell division</keyword>
<protein>
    <recommendedName>
        <fullName evidence="12">UDP-N-acetylglucosamine 1-carboxyvinyltransferase</fullName>
        <ecNumber evidence="12">2.5.1.7</ecNumber>
    </recommendedName>
    <alternativeName>
        <fullName evidence="12">Enoylpyruvate transferase</fullName>
    </alternativeName>
    <alternativeName>
        <fullName evidence="12">UDP-N-acetylglucosamine enolpyruvyl transferase</fullName>
        <shortName evidence="12">EPT</shortName>
    </alternativeName>
</protein>
<comment type="subcellular location">
    <subcellularLocation>
        <location evidence="1 12">Cytoplasm</location>
    </subcellularLocation>
</comment>
<evidence type="ECO:0000256" key="10">
    <source>
        <dbReference type="ARBA" id="ARBA00038367"/>
    </source>
</evidence>
<evidence type="ECO:0000256" key="11">
    <source>
        <dbReference type="ARBA" id="ARBA00047527"/>
    </source>
</evidence>
<dbReference type="Proteomes" id="UP000823611">
    <property type="component" value="Unassembled WGS sequence"/>
</dbReference>
<comment type="pathway">
    <text evidence="2 12">Cell wall biogenesis; peptidoglycan biosynthesis.</text>
</comment>
<dbReference type="PANTHER" id="PTHR43783">
    <property type="entry name" value="UDP-N-ACETYLGLUCOSAMINE 1-CARBOXYVINYLTRANSFERASE"/>
    <property type="match status" value="1"/>
</dbReference>
<proteinExistence type="inferred from homology"/>
<name>A0A9D9DUI3_9FIRM</name>
<dbReference type="Gene3D" id="3.65.10.10">
    <property type="entry name" value="Enolpyruvate transferase domain"/>
    <property type="match status" value="2"/>
</dbReference>
<organism evidence="14 15">
    <name type="scientific">Candidatus Fimicola merdigallinarum</name>
    <dbReference type="NCBI Taxonomy" id="2840819"/>
    <lineage>
        <taxon>Bacteria</taxon>
        <taxon>Bacillati</taxon>
        <taxon>Bacillota</taxon>
        <taxon>Clostridia</taxon>
        <taxon>Lachnospirales</taxon>
        <taxon>Lachnospiraceae</taxon>
        <taxon>Lachnospiraceae incertae sedis</taxon>
        <taxon>Candidatus Fimicola</taxon>
    </lineage>
</organism>
<evidence type="ECO:0000256" key="12">
    <source>
        <dbReference type="HAMAP-Rule" id="MF_00111"/>
    </source>
</evidence>
<evidence type="ECO:0000256" key="5">
    <source>
        <dbReference type="ARBA" id="ARBA00022679"/>
    </source>
</evidence>
<evidence type="ECO:0000256" key="4">
    <source>
        <dbReference type="ARBA" id="ARBA00022618"/>
    </source>
</evidence>
<evidence type="ECO:0000313" key="15">
    <source>
        <dbReference type="Proteomes" id="UP000823611"/>
    </source>
</evidence>
<keyword evidence="9 12" id="KW-0961">Cell wall biogenesis/degradation</keyword>
<keyword evidence="5 12" id="KW-0808">Transferase</keyword>
<evidence type="ECO:0000256" key="1">
    <source>
        <dbReference type="ARBA" id="ARBA00004496"/>
    </source>
</evidence>
<accession>A0A9D9DUI3</accession>
<reference evidence="14" key="1">
    <citation type="submission" date="2020-10" db="EMBL/GenBank/DDBJ databases">
        <authorList>
            <person name="Gilroy R."/>
        </authorList>
    </citation>
    <scope>NUCLEOTIDE SEQUENCE</scope>
    <source>
        <strain evidence="14">F6-4510</strain>
    </source>
</reference>
<keyword evidence="7 12" id="KW-0573">Peptidoglycan synthesis</keyword>
<dbReference type="InterPro" id="IPR036968">
    <property type="entry name" value="Enolpyruvate_Tfrase_sf"/>
</dbReference>
<sequence length="419" mass="44718">MSVFVVSKSPALSGSVKISGAKNSVLPILAGCILTEEECIISSVPPLNDVMVMIDILKKLGATVNYDVKKEKISVCCKDIVSFEEESEDAGKLRASFIVMGALIGRIGKAKIPMPGGCPIGSRPVDLHLKGFQSMGVSIEQEKGFVFADGSSICGGKVYLDFPSVGATENIMLASALLEDTTVIENASAEPEICDLAKFLSKMGVKIQGAGTDTIKIQGAKKLSGVKHKVMPDRIEAGTFMVASAITGGDIILENVIAEHLKPVTAKLCESNVCVEDLGGNKIRVFVKDKLKPVNIKTMPFPGFPTDMQAQFMSLLAVISGTSTITETIFENRFIHAGEMVRMGADIRIDSRSAVIEGVEKLTGAEVRATDLRGGAGLILLGLVSEGETRISDIYNIERGYYNIEEKLKGLGALIERVD</sequence>
<dbReference type="GO" id="GO:0071555">
    <property type="term" value="P:cell wall organization"/>
    <property type="evidence" value="ECO:0007669"/>
    <property type="project" value="UniProtKB-KW"/>
</dbReference>
<evidence type="ECO:0000256" key="2">
    <source>
        <dbReference type="ARBA" id="ARBA00004752"/>
    </source>
</evidence>
<dbReference type="NCBIfam" id="TIGR01072">
    <property type="entry name" value="murA"/>
    <property type="match status" value="1"/>
</dbReference>
<dbReference type="EMBL" id="JADIMX010000052">
    <property type="protein sequence ID" value="MBO8434229.1"/>
    <property type="molecule type" value="Genomic_DNA"/>
</dbReference>
<evidence type="ECO:0000259" key="13">
    <source>
        <dbReference type="Pfam" id="PF00275"/>
    </source>
</evidence>
<evidence type="ECO:0000256" key="3">
    <source>
        <dbReference type="ARBA" id="ARBA00022490"/>
    </source>
</evidence>
<dbReference type="InterPro" id="IPR001986">
    <property type="entry name" value="Enolpyruvate_Tfrase_dom"/>
</dbReference>
<dbReference type="PANTHER" id="PTHR43783:SF1">
    <property type="entry name" value="UDP-N-ACETYLGLUCOSAMINE 1-CARBOXYVINYLTRANSFERASE"/>
    <property type="match status" value="1"/>
</dbReference>
<dbReference type="GO" id="GO:0008760">
    <property type="term" value="F:UDP-N-acetylglucosamine 1-carboxyvinyltransferase activity"/>
    <property type="evidence" value="ECO:0007669"/>
    <property type="project" value="UniProtKB-UniRule"/>
</dbReference>
<comment type="caution">
    <text evidence="12">Lacks conserved residue(s) required for the propagation of feature annotation.</text>
</comment>
<evidence type="ECO:0000313" key="14">
    <source>
        <dbReference type="EMBL" id="MBO8434229.1"/>
    </source>
</evidence>
<evidence type="ECO:0000256" key="6">
    <source>
        <dbReference type="ARBA" id="ARBA00022960"/>
    </source>
</evidence>
<dbReference type="GO" id="GO:0051301">
    <property type="term" value="P:cell division"/>
    <property type="evidence" value="ECO:0007669"/>
    <property type="project" value="UniProtKB-KW"/>
</dbReference>
<dbReference type="GO" id="GO:0008360">
    <property type="term" value="P:regulation of cell shape"/>
    <property type="evidence" value="ECO:0007669"/>
    <property type="project" value="UniProtKB-KW"/>
</dbReference>
<keyword evidence="8 12" id="KW-0131">Cell cycle</keyword>
<dbReference type="InterPro" id="IPR005750">
    <property type="entry name" value="UDP_GlcNAc_COvinyl_MurA"/>
</dbReference>
<evidence type="ECO:0000256" key="7">
    <source>
        <dbReference type="ARBA" id="ARBA00022984"/>
    </source>
</evidence>
<dbReference type="CDD" id="cd01555">
    <property type="entry name" value="UdpNAET"/>
    <property type="match status" value="1"/>
</dbReference>
<keyword evidence="3 12" id="KW-0963">Cytoplasm</keyword>
<keyword evidence="6 12" id="KW-0133">Cell shape</keyword>
<feature type="binding site" evidence="12">
    <location>
        <position position="94"/>
    </location>
    <ligand>
        <name>UDP-N-acetyl-alpha-D-glucosamine</name>
        <dbReference type="ChEBI" id="CHEBI:57705"/>
    </ligand>
</feature>
<comment type="function">
    <text evidence="12">Cell wall formation. Adds enolpyruvyl to UDP-N-acetylglucosamine.</text>
</comment>
<reference evidence="14" key="2">
    <citation type="journal article" date="2021" name="PeerJ">
        <title>Extensive microbial diversity within the chicken gut microbiome revealed by metagenomics and culture.</title>
        <authorList>
            <person name="Gilroy R."/>
            <person name="Ravi A."/>
            <person name="Getino M."/>
            <person name="Pursley I."/>
            <person name="Horton D.L."/>
            <person name="Alikhan N.F."/>
            <person name="Baker D."/>
            <person name="Gharbi K."/>
            <person name="Hall N."/>
            <person name="Watson M."/>
            <person name="Adriaenssens E.M."/>
            <person name="Foster-Nyarko E."/>
            <person name="Jarju S."/>
            <person name="Secka A."/>
            <person name="Antonio M."/>
            <person name="Oren A."/>
            <person name="Chaudhuri R.R."/>
            <person name="La Ragione R."/>
            <person name="Hildebrand F."/>
            <person name="Pallen M.J."/>
        </authorList>
    </citation>
    <scope>NUCLEOTIDE SEQUENCE</scope>
    <source>
        <strain evidence="14">F6-4510</strain>
    </source>
</reference>
<dbReference type="AlphaFoldDB" id="A0A9D9DUI3"/>
<feature type="domain" description="Enolpyruvate transferase" evidence="13">
    <location>
        <begin position="8"/>
        <end position="408"/>
    </location>
</feature>
<feature type="binding site" evidence="12">
    <location>
        <begin position="22"/>
        <end position="23"/>
    </location>
    <ligand>
        <name>phosphoenolpyruvate</name>
        <dbReference type="ChEBI" id="CHEBI:58702"/>
    </ligand>
</feature>
<dbReference type="SUPFAM" id="SSF55205">
    <property type="entry name" value="EPT/RTPC-like"/>
    <property type="match status" value="1"/>
</dbReference>
<dbReference type="NCBIfam" id="NF006873">
    <property type="entry name" value="PRK09369.1"/>
    <property type="match status" value="1"/>
</dbReference>
<comment type="caution">
    <text evidence="14">The sequence shown here is derived from an EMBL/GenBank/DDBJ whole genome shotgun (WGS) entry which is preliminary data.</text>
</comment>
<feature type="binding site" evidence="12">
    <location>
        <position position="329"/>
    </location>
    <ligand>
        <name>UDP-N-acetyl-alpha-D-glucosamine</name>
        <dbReference type="ChEBI" id="CHEBI:57705"/>
    </ligand>
</feature>
<dbReference type="GO" id="GO:0009252">
    <property type="term" value="P:peptidoglycan biosynthetic process"/>
    <property type="evidence" value="ECO:0007669"/>
    <property type="project" value="UniProtKB-UniRule"/>
</dbReference>
<dbReference type="EC" id="2.5.1.7" evidence="12"/>
<dbReference type="GO" id="GO:0019277">
    <property type="term" value="P:UDP-N-acetylgalactosamine biosynthetic process"/>
    <property type="evidence" value="ECO:0007669"/>
    <property type="project" value="InterPro"/>
</dbReference>
<feature type="modified residue" description="2-(S-cysteinyl)pyruvic acid O-phosphothioketal" evidence="12">
    <location>
        <position position="118"/>
    </location>
</feature>
<evidence type="ECO:0000256" key="8">
    <source>
        <dbReference type="ARBA" id="ARBA00023306"/>
    </source>
</evidence>
<dbReference type="InterPro" id="IPR050068">
    <property type="entry name" value="MurA_subfamily"/>
</dbReference>
<comment type="similarity">
    <text evidence="10 12">Belongs to the EPSP synthase family. MurA subfamily.</text>
</comment>
<gene>
    <name evidence="12 14" type="primary">murA</name>
    <name evidence="14" type="ORF">IAC55_02750</name>
</gene>
<feature type="active site" description="Proton donor" evidence="12">
    <location>
        <position position="118"/>
    </location>
</feature>
<keyword evidence="12" id="KW-0670">Pyruvate</keyword>
<feature type="binding site" evidence="12">
    <location>
        <begin position="123"/>
        <end position="127"/>
    </location>
    <ligand>
        <name>UDP-N-acetyl-alpha-D-glucosamine</name>
        <dbReference type="ChEBI" id="CHEBI:57705"/>
    </ligand>
</feature>
<comment type="catalytic activity">
    <reaction evidence="11 12">
        <text>phosphoenolpyruvate + UDP-N-acetyl-alpha-D-glucosamine = UDP-N-acetyl-3-O-(1-carboxyvinyl)-alpha-D-glucosamine + phosphate</text>
        <dbReference type="Rhea" id="RHEA:18681"/>
        <dbReference type="ChEBI" id="CHEBI:43474"/>
        <dbReference type="ChEBI" id="CHEBI:57705"/>
        <dbReference type="ChEBI" id="CHEBI:58702"/>
        <dbReference type="ChEBI" id="CHEBI:68483"/>
        <dbReference type="EC" id="2.5.1.7"/>
    </reaction>
</comment>
<feature type="binding site" evidence="12">
    <location>
        <position position="307"/>
    </location>
    <ligand>
        <name>UDP-N-acetyl-alpha-D-glucosamine</name>
        <dbReference type="ChEBI" id="CHEBI:57705"/>
    </ligand>
</feature>
<dbReference type="HAMAP" id="MF_00111">
    <property type="entry name" value="MurA"/>
    <property type="match status" value="1"/>
</dbReference>